<organism evidence="5">
    <name type="scientific">Physcomitrium patens</name>
    <name type="common">Spreading-leaved earth moss</name>
    <name type="synonym">Physcomitrella patens</name>
    <dbReference type="NCBI Taxonomy" id="3218"/>
    <lineage>
        <taxon>Eukaryota</taxon>
        <taxon>Viridiplantae</taxon>
        <taxon>Streptophyta</taxon>
        <taxon>Embryophyta</taxon>
        <taxon>Bryophyta</taxon>
        <taxon>Bryophytina</taxon>
        <taxon>Bryopsida</taxon>
        <taxon>Funariidae</taxon>
        <taxon>Funariales</taxon>
        <taxon>Funariaceae</taxon>
        <taxon>Physcomitrium</taxon>
    </lineage>
</organism>
<dbReference type="InterPro" id="IPR028386">
    <property type="entry name" value="CENP-C/Mif2/cnp3"/>
</dbReference>
<dbReference type="GO" id="GO:0019237">
    <property type="term" value="F:centromeric DNA binding"/>
    <property type="evidence" value="ECO:0000318"/>
    <property type="project" value="GO_Central"/>
</dbReference>
<keyword evidence="7" id="KW-1185">Reference proteome</keyword>
<evidence type="ECO:0000256" key="4">
    <source>
        <dbReference type="SAM" id="MobiDB-lite"/>
    </source>
</evidence>
<evidence type="ECO:0000256" key="3">
    <source>
        <dbReference type="ARBA" id="ARBA00023242"/>
    </source>
</evidence>
<accession>A0A2K1L411</accession>
<reference evidence="6" key="3">
    <citation type="submission" date="2020-12" db="UniProtKB">
        <authorList>
            <consortium name="EnsemblPlants"/>
        </authorList>
    </citation>
    <scope>IDENTIFICATION</scope>
</reference>
<keyword evidence="3" id="KW-0539">Nucleus</keyword>
<feature type="region of interest" description="Disordered" evidence="4">
    <location>
        <begin position="1"/>
        <end position="42"/>
    </location>
</feature>
<dbReference type="GO" id="GO:0051455">
    <property type="term" value="P:spindle attachment to meiosis I kinetochore"/>
    <property type="evidence" value="ECO:0000318"/>
    <property type="project" value="GO_Central"/>
</dbReference>
<evidence type="ECO:0000256" key="2">
    <source>
        <dbReference type="ARBA" id="ARBA00010291"/>
    </source>
</evidence>
<dbReference type="AlphaFoldDB" id="A0A2K1L411"/>
<dbReference type="GO" id="GO:0005634">
    <property type="term" value="C:nucleus"/>
    <property type="evidence" value="ECO:0007669"/>
    <property type="project" value="UniProtKB-SubCell"/>
</dbReference>
<feature type="compositionally biased region" description="Basic and acidic residues" evidence="4">
    <location>
        <begin position="11"/>
        <end position="20"/>
    </location>
</feature>
<dbReference type="Proteomes" id="UP000006727">
    <property type="component" value="Chromosome 2"/>
</dbReference>
<evidence type="ECO:0000256" key="1">
    <source>
        <dbReference type="ARBA" id="ARBA00004123"/>
    </source>
</evidence>
<comment type="similarity">
    <text evidence="2">Belongs to the CENP-C/MIF2 family.</text>
</comment>
<dbReference type="EnsemblPlants" id="Pp3c2_32580V3.3">
    <property type="protein sequence ID" value="Pp3c2_32580V3.3"/>
    <property type="gene ID" value="Pp3c2_32580"/>
</dbReference>
<proteinExistence type="inferred from homology"/>
<dbReference type="GO" id="GO:0051382">
    <property type="term" value="P:kinetochore assembly"/>
    <property type="evidence" value="ECO:0000318"/>
    <property type="project" value="GO_Central"/>
</dbReference>
<feature type="compositionally biased region" description="Basic residues" evidence="4">
    <location>
        <begin position="1006"/>
        <end position="1019"/>
    </location>
</feature>
<name>A0A2K1L411_PHYPA</name>
<feature type="region of interest" description="Disordered" evidence="4">
    <location>
        <begin position="612"/>
        <end position="673"/>
    </location>
</feature>
<reference evidence="5 7" key="2">
    <citation type="journal article" date="2018" name="Plant J.">
        <title>The Physcomitrella patens chromosome-scale assembly reveals moss genome structure and evolution.</title>
        <authorList>
            <person name="Lang D."/>
            <person name="Ullrich K.K."/>
            <person name="Murat F."/>
            <person name="Fuchs J."/>
            <person name="Jenkins J."/>
            <person name="Haas F.B."/>
            <person name="Piednoel M."/>
            <person name="Gundlach H."/>
            <person name="Van Bel M."/>
            <person name="Meyberg R."/>
            <person name="Vives C."/>
            <person name="Morata J."/>
            <person name="Symeonidi A."/>
            <person name="Hiss M."/>
            <person name="Muchero W."/>
            <person name="Kamisugi Y."/>
            <person name="Saleh O."/>
            <person name="Blanc G."/>
            <person name="Decker E.L."/>
            <person name="van Gessel N."/>
            <person name="Grimwood J."/>
            <person name="Hayes R.D."/>
            <person name="Graham S.W."/>
            <person name="Gunter L.E."/>
            <person name="McDaniel S.F."/>
            <person name="Hoernstein S.N.W."/>
            <person name="Larsson A."/>
            <person name="Li F.W."/>
            <person name="Perroud P.F."/>
            <person name="Phillips J."/>
            <person name="Ranjan P."/>
            <person name="Rokshar D.S."/>
            <person name="Rothfels C.J."/>
            <person name="Schneider L."/>
            <person name="Shu S."/>
            <person name="Stevenson D.W."/>
            <person name="Thummler F."/>
            <person name="Tillich M."/>
            <person name="Villarreal Aguilar J.C."/>
            <person name="Widiez T."/>
            <person name="Wong G.K."/>
            <person name="Wymore A."/>
            <person name="Zhang Y."/>
            <person name="Zimmer A.D."/>
            <person name="Quatrano R.S."/>
            <person name="Mayer K.F.X."/>
            <person name="Goodstein D."/>
            <person name="Casacuberta J.M."/>
            <person name="Vandepoele K."/>
            <person name="Reski R."/>
            <person name="Cuming A.C."/>
            <person name="Tuskan G.A."/>
            <person name="Maumus F."/>
            <person name="Salse J."/>
            <person name="Schmutz J."/>
            <person name="Rensing S.A."/>
        </authorList>
    </citation>
    <scope>NUCLEOTIDE SEQUENCE [LARGE SCALE GENOMIC DNA]</scope>
    <source>
        <strain evidence="6 7">cv. Gransden 2004</strain>
    </source>
</reference>
<dbReference type="Gramene" id="Pp3c2_32580V3.1">
    <property type="protein sequence ID" value="Pp3c2_32580V3.1"/>
    <property type="gene ID" value="Pp3c2_32580"/>
</dbReference>
<feature type="compositionally biased region" description="Basic and acidic residues" evidence="4">
    <location>
        <begin position="978"/>
        <end position="996"/>
    </location>
</feature>
<gene>
    <name evidence="6" type="primary">LOC112278965</name>
    <name evidence="5" type="ORF">PHYPA_003555</name>
</gene>
<feature type="compositionally biased region" description="Polar residues" evidence="4">
    <location>
        <begin position="573"/>
        <end position="583"/>
    </location>
</feature>
<dbReference type="Gramene" id="Pp3c2_32580V3.3">
    <property type="protein sequence ID" value="Pp3c2_32580V3.3"/>
    <property type="gene ID" value="Pp3c2_32580"/>
</dbReference>
<dbReference type="GeneID" id="112278965"/>
<feature type="region of interest" description="Disordered" evidence="4">
    <location>
        <begin position="956"/>
        <end position="1039"/>
    </location>
</feature>
<feature type="region of interest" description="Disordered" evidence="4">
    <location>
        <begin position="61"/>
        <end position="94"/>
    </location>
</feature>
<dbReference type="EMBL" id="ABEU02000002">
    <property type="protein sequence ID" value="PNR60762.1"/>
    <property type="molecule type" value="Genomic_DNA"/>
</dbReference>
<dbReference type="OrthoDB" id="1939643at2759"/>
<feature type="region of interest" description="Disordered" evidence="4">
    <location>
        <begin position="563"/>
        <end position="584"/>
    </location>
</feature>
<evidence type="ECO:0000313" key="5">
    <source>
        <dbReference type="EMBL" id="PNR60762.1"/>
    </source>
</evidence>
<dbReference type="PaxDb" id="3218-PP1S304_20V6.1"/>
<dbReference type="GO" id="GO:0000776">
    <property type="term" value="C:kinetochore"/>
    <property type="evidence" value="ECO:0007669"/>
    <property type="project" value="InterPro"/>
</dbReference>
<dbReference type="KEGG" id="ppp:112278965"/>
<dbReference type="PANTHER" id="PTHR16684:SF11">
    <property type="entry name" value="CENTROMERE PROTEIN C"/>
    <property type="match status" value="1"/>
</dbReference>
<feature type="compositionally biased region" description="Polar residues" evidence="4">
    <location>
        <begin position="956"/>
        <end position="971"/>
    </location>
</feature>
<reference evidence="5 7" key="1">
    <citation type="journal article" date="2008" name="Science">
        <title>The Physcomitrella genome reveals evolutionary insights into the conquest of land by plants.</title>
        <authorList>
            <person name="Rensing S."/>
            <person name="Lang D."/>
            <person name="Zimmer A."/>
            <person name="Terry A."/>
            <person name="Salamov A."/>
            <person name="Shapiro H."/>
            <person name="Nishiyama T."/>
            <person name="Perroud P.-F."/>
            <person name="Lindquist E."/>
            <person name="Kamisugi Y."/>
            <person name="Tanahashi T."/>
            <person name="Sakakibara K."/>
            <person name="Fujita T."/>
            <person name="Oishi K."/>
            <person name="Shin-I T."/>
            <person name="Kuroki Y."/>
            <person name="Toyoda A."/>
            <person name="Suzuki Y."/>
            <person name="Hashimoto A."/>
            <person name="Yamaguchi K."/>
            <person name="Sugano A."/>
            <person name="Kohara Y."/>
            <person name="Fujiyama A."/>
            <person name="Anterola A."/>
            <person name="Aoki S."/>
            <person name="Ashton N."/>
            <person name="Barbazuk W.B."/>
            <person name="Barker E."/>
            <person name="Bennetzen J."/>
            <person name="Bezanilla M."/>
            <person name="Blankenship R."/>
            <person name="Cho S.H."/>
            <person name="Dutcher S."/>
            <person name="Estelle M."/>
            <person name="Fawcett J.A."/>
            <person name="Gundlach H."/>
            <person name="Hanada K."/>
            <person name="Heyl A."/>
            <person name="Hicks K.A."/>
            <person name="Hugh J."/>
            <person name="Lohr M."/>
            <person name="Mayer K."/>
            <person name="Melkozernov A."/>
            <person name="Murata T."/>
            <person name="Nelson D."/>
            <person name="Pils B."/>
            <person name="Prigge M."/>
            <person name="Reiss B."/>
            <person name="Renner T."/>
            <person name="Rombauts S."/>
            <person name="Rushton P."/>
            <person name="Sanderfoot A."/>
            <person name="Schween G."/>
            <person name="Shiu S.-H."/>
            <person name="Stueber K."/>
            <person name="Theodoulou F.L."/>
            <person name="Tu H."/>
            <person name="Van de Peer Y."/>
            <person name="Verrier P.J."/>
            <person name="Waters E."/>
            <person name="Wood A."/>
            <person name="Yang L."/>
            <person name="Cove D."/>
            <person name="Cuming A."/>
            <person name="Hasebe M."/>
            <person name="Lucas S."/>
            <person name="Mishler D.B."/>
            <person name="Reski R."/>
            <person name="Grigoriev I."/>
            <person name="Quatrano R.S."/>
            <person name="Boore J.L."/>
        </authorList>
    </citation>
    <scope>NUCLEOTIDE SEQUENCE [LARGE SCALE GENOMIC DNA]</scope>
    <source>
        <strain evidence="6 7">cv. Gransden 2004</strain>
    </source>
</reference>
<sequence length="1113" mass="124724">MRGGMVGFVVNEKENTPVREKGKKGTGTKSKEAEISRRLSISESKSRPHYLRVITNRFQRKGGSGRGRITAHRPIHLDGSPYEFSSRSDREGNKRKSFTVYEDDMDCMSCSFKQPKFPIELGSSRNVPTVAGSKNATLERCRTLNDGGKWEQIAPTLVGQQEPKLHILESFTAFRARNKARFSVNLKPSLLEPANQQESGSVSLEVLAARWQRGGRRSLYTRRSLGMSELEDIKESFRKFEEQILEKEMHDQYLEKEISNQHVEKEIHDQYLEEEMHDQYLDEEMREQDFERENHEQDVEKKMHDQDTEKEMHDQDVEKEVNDQDAEKEMLEENLLDQGRSIVPVQDSVAREAAAVPVDAQENVRESGPEPFCSLDWELSSPRSGGLETEDETAYVDLSTPQLNVSKDKLRLNQEALFSESTSVILELGVSPLASDSNEAIEQLTPANLPTTGCSADDTPQQSLEELESELAQTVEAVQVWSVELDPSRRRRESEYYNKRHSPGLRRFVLSSSKLANQVPETTDYVMPTPTMFSDHVDRATQFNDGWPSSMTPNEFITSKPVNEPVQSCEGGLQSTDLPSSEKSLNEVPRDVMITASGFPSCLDHAAPDELETQDSFTDNERETQAWGDSKTTPTTCGSPWPDQSPVPPMRSSAQPSRLHEKAKSSFGSPSLQLEVPRRDDSMAATPLMLKPSFDTFGMSLTPPRNPCLLFGDPFMRQMNGEELSRMWLQFCTSPTVVSDGLVGKKNSSTVESPSTRPICRQPRASFQSEQVLQRTTKVDVVPRTDEEGGKRRDLDGKTSVYAEGVFPIAGQGVLTNDFLDGKTSTHDEDVLPNAEVEALSSDGHDGGMDYENEYDDMSNDTTCIVQKVLSCSINDQEGTSALKECPREIDPLDIDMRQTTSTPSRDDIHAGTIAGSVVEYSPAQQDEVHIDQFMNSLQVTPGVDESRLERANTYGESVSNDVNLNGQSPPGNVGRLSPDKELITPGKDGSKRSAEAQDECTPVLRKPKPKRSRKGTKAKKVDSPLDAGSKWSDGKRKSTRIRSKPLDWWRGERMLYGRVHSSLNTLIGIKHLSPDPVWPRPRDKKNKMVPPKFKVDSFVSDEHKELLRLAAQ</sequence>
<feature type="region of interest" description="Disordered" evidence="4">
    <location>
        <begin position="287"/>
        <end position="320"/>
    </location>
</feature>
<dbReference type="PANTHER" id="PTHR16684">
    <property type="entry name" value="CENTROMERE PROTEIN C"/>
    <property type="match status" value="1"/>
</dbReference>
<evidence type="ECO:0000313" key="6">
    <source>
        <dbReference type="EnsemblPlants" id="Pp3c2_32580V3.1"/>
    </source>
</evidence>
<protein>
    <submittedName>
        <fullName evidence="5 6">Uncharacterized protein</fullName>
    </submittedName>
</protein>
<dbReference type="GO" id="GO:0051315">
    <property type="term" value="P:attachment of mitotic spindle microtubules to kinetochore"/>
    <property type="evidence" value="ECO:0000318"/>
    <property type="project" value="GO_Central"/>
</dbReference>
<comment type="subcellular location">
    <subcellularLocation>
        <location evidence="1">Nucleus</location>
    </subcellularLocation>
</comment>
<evidence type="ECO:0000313" key="7">
    <source>
        <dbReference type="Proteomes" id="UP000006727"/>
    </source>
</evidence>
<dbReference type="RefSeq" id="XP_024368702.1">
    <property type="nucleotide sequence ID" value="XM_024512934.2"/>
</dbReference>
<dbReference type="EnsemblPlants" id="Pp3c2_32580V3.1">
    <property type="protein sequence ID" value="Pp3c2_32580V3.1"/>
    <property type="gene ID" value="Pp3c2_32580"/>
</dbReference>